<dbReference type="Proteomes" id="UP000015241">
    <property type="component" value="Unassembled WGS sequence"/>
</dbReference>
<reference evidence="2 3" key="1">
    <citation type="journal article" date="2012" name="Science">
        <title>The Paleozoic origin of enzymatic lignin decomposition reconstructed from 31 fungal genomes.</title>
        <authorList>
            <person name="Floudas D."/>
            <person name="Binder M."/>
            <person name="Riley R."/>
            <person name="Barry K."/>
            <person name="Blanchette R.A."/>
            <person name="Henrissat B."/>
            <person name="Martinez A.T."/>
            <person name="Otillar R."/>
            <person name="Spatafora J.W."/>
            <person name="Yadav J.S."/>
            <person name="Aerts A."/>
            <person name="Benoit I."/>
            <person name="Boyd A."/>
            <person name="Carlson A."/>
            <person name="Copeland A."/>
            <person name="Coutinho P.M."/>
            <person name="de Vries R.P."/>
            <person name="Ferreira P."/>
            <person name="Findley K."/>
            <person name="Foster B."/>
            <person name="Gaskell J."/>
            <person name="Glotzer D."/>
            <person name="Gorecki P."/>
            <person name="Heitman J."/>
            <person name="Hesse C."/>
            <person name="Hori C."/>
            <person name="Igarashi K."/>
            <person name="Jurgens J.A."/>
            <person name="Kallen N."/>
            <person name="Kersten P."/>
            <person name="Kohler A."/>
            <person name="Kuees U."/>
            <person name="Kumar T.K.A."/>
            <person name="Kuo A."/>
            <person name="LaButti K."/>
            <person name="Larrondo L.F."/>
            <person name="Lindquist E."/>
            <person name="Ling A."/>
            <person name="Lombard V."/>
            <person name="Lucas S."/>
            <person name="Lundell T."/>
            <person name="Martin R."/>
            <person name="McLaughlin D.J."/>
            <person name="Morgenstern I."/>
            <person name="Morin E."/>
            <person name="Murat C."/>
            <person name="Nagy L.G."/>
            <person name="Nolan M."/>
            <person name="Ohm R.A."/>
            <person name="Patyshakuliyeva A."/>
            <person name="Rokas A."/>
            <person name="Ruiz-Duenas F.J."/>
            <person name="Sabat G."/>
            <person name="Salamov A."/>
            <person name="Samejima M."/>
            <person name="Schmutz J."/>
            <person name="Slot J.C."/>
            <person name="St John F."/>
            <person name="Stenlid J."/>
            <person name="Sun H."/>
            <person name="Sun S."/>
            <person name="Syed K."/>
            <person name="Tsang A."/>
            <person name="Wiebenga A."/>
            <person name="Young D."/>
            <person name="Pisabarro A."/>
            <person name="Eastwood D.C."/>
            <person name="Martin F."/>
            <person name="Cullen D."/>
            <person name="Grigoriev I.V."/>
            <person name="Hibbett D.S."/>
        </authorList>
    </citation>
    <scope>NUCLEOTIDE SEQUENCE</scope>
    <source>
        <strain evidence="3">FP-58527</strain>
    </source>
</reference>
<proteinExistence type="predicted"/>
<dbReference type="AlphaFoldDB" id="S8EKC3"/>
<organism evidence="2 3">
    <name type="scientific">Fomitopsis schrenkii</name>
    <name type="common">Brown rot fungus</name>
    <dbReference type="NCBI Taxonomy" id="2126942"/>
    <lineage>
        <taxon>Eukaryota</taxon>
        <taxon>Fungi</taxon>
        <taxon>Dikarya</taxon>
        <taxon>Basidiomycota</taxon>
        <taxon>Agaricomycotina</taxon>
        <taxon>Agaricomycetes</taxon>
        <taxon>Polyporales</taxon>
        <taxon>Fomitopsis</taxon>
    </lineage>
</organism>
<dbReference type="InParanoid" id="S8EKC3"/>
<keyword evidence="3" id="KW-1185">Reference proteome</keyword>
<protein>
    <submittedName>
        <fullName evidence="2">Uncharacterized protein</fullName>
    </submittedName>
</protein>
<gene>
    <name evidence="2" type="ORF">FOMPIDRAFT_1013319</name>
</gene>
<dbReference type="OrthoDB" id="2798956at2759"/>
<name>S8EKC3_FOMSC</name>
<sequence length="319" mass="33705">MSATSFIRSTALAGQGLSSAGTESRTPSREAAGPHRPSRLELQAVLAHAQARKASEAQAAIDKVPVVGLGFPTHLFPHALRGNVSPAHFTDAPPTPPPTPPYTCTPAVTSRSDTWLVGGDEADLSLPSTPFSTPAEHMYIPGKTRERPSLFAMPEFTQDGGQTRFGLGIAMRTPDEPVFISSAFPGPRIAPRHILEDIASDPIVTPGELTRRNFPLTPGAPLRGAATPSESGRYFPLTPGVPVHAVATAGSEPTASNFHRTPGAPLYRQPSRALLEGLLGRWGSSIPMSRGSSLTIEEDQIRGPTPFPTPPGVVEVFIV</sequence>
<feature type="region of interest" description="Disordered" evidence="1">
    <location>
        <begin position="209"/>
        <end position="229"/>
    </location>
</feature>
<dbReference type="HOGENOM" id="CLU_883158_0_0_1"/>
<dbReference type="EMBL" id="KE504123">
    <property type="protein sequence ID" value="EPT05597.1"/>
    <property type="molecule type" value="Genomic_DNA"/>
</dbReference>
<feature type="compositionally biased region" description="Polar residues" evidence="1">
    <location>
        <begin position="16"/>
        <end position="25"/>
    </location>
</feature>
<accession>S8EKC3</accession>
<evidence type="ECO:0000313" key="2">
    <source>
        <dbReference type="EMBL" id="EPT05597.1"/>
    </source>
</evidence>
<evidence type="ECO:0000256" key="1">
    <source>
        <dbReference type="SAM" id="MobiDB-lite"/>
    </source>
</evidence>
<evidence type="ECO:0000313" key="3">
    <source>
        <dbReference type="Proteomes" id="UP000015241"/>
    </source>
</evidence>
<feature type="region of interest" description="Disordered" evidence="1">
    <location>
        <begin position="1"/>
        <end position="37"/>
    </location>
</feature>